<evidence type="ECO:0000313" key="2">
    <source>
        <dbReference type="Proteomes" id="UP001157069"/>
    </source>
</evidence>
<sequence length="302" mass="31218">MAASSSALALAASLRARSDAALTALLHARPVREFGIRDVFDLAEALLDAGSIQASLAHLDRTALGVLAAGALAPESSDAKTIAHRIDRPVAEVAAAITHLTELALLIPDDGRTIVPGAVAEVLRGWPDDGLPSLEQLIHGSPPAALEPVGRADRASADRVASERAFTAVTAVGELVGAIEREPARILQRGGIALPDWRRLLGATGANTDAELATLLAITEGAGLVAPATGAWRATERAEHWRSSPRVERWARLAASWLEQVPPSCARSCALGREPVGATGCSSTSPGCIRPAAPGCPTARAR</sequence>
<dbReference type="EMBL" id="BSVA01000001">
    <property type="protein sequence ID" value="GMA91398.1"/>
    <property type="molecule type" value="Genomic_DNA"/>
</dbReference>
<accession>A0ABQ6JVJ6</accession>
<evidence type="ECO:0008006" key="3">
    <source>
        <dbReference type="Google" id="ProtNLM"/>
    </source>
</evidence>
<protein>
    <recommendedName>
        <fullName evidence="3">Helicase XPB/Ssl2 N-terminal domain-containing protein</fullName>
    </recommendedName>
</protein>
<comment type="caution">
    <text evidence="1">The sequence shown here is derived from an EMBL/GenBank/DDBJ whole genome shotgun (WGS) entry which is preliminary data.</text>
</comment>
<name>A0ABQ6JVJ6_9MICO</name>
<evidence type="ECO:0000313" key="1">
    <source>
        <dbReference type="EMBL" id="GMA91398.1"/>
    </source>
</evidence>
<proteinExistence type="predicted"/>
<reference evidence="2" key="1">
    <citation type="journal article" date="2019" name="Int. J. Syst. Evol. Microbiol.">
        <title>The Global Catalogue of Microorganisms (GCM) 10K type strain sequencing project: providing services to taxonomists for standard genome sequencing and annotation.</title>
        <authorList>
            <consortium name="The Broad Institute Genomics Platform"/>
            <consortium name="The Broad Institute Genome Sequencing Center for Infectious Disease"/>
            <person name="Wu L."/>
            <person name="Ma J."/>
        </authorList>
    </citation>
    <scope>NUCLEOTIDE SEQUENCE [LARGE SCALE GENOMIC DNA]</scope>
    <source>
        <strain evidence="2">NBRC 108755</strain>
    </source>
</reference>
<organism evidence="1 2">
    <name type="scientific">Homoserinibacter gongjuensis</name>
    <dbReference type="NCBI Taxonomy" id="1162968"/>
    <lineage>
        <taxon>Bacteria</taxon>
        <taxon>Bacillati</taxon>
        <taxon>Actinomycetota</taxon>
        <taxon>Actinomycetes</taxon>
        <taxon>Micrococcales</taxon>
        <taxon>Microbacteriaceae</taxon>
        <taxon>Homoserinibacter</taxon>
    </lineage>
</organism>
<dbReference type="Proteomes" id="UP001157069">
    <property type="component" value="Unassembled WGS sequence"/>
</dbReference>
<gene>
    <name evidence="1" type="ORF">GCM10025869_19270</name>
</gene>
<keyword evidence="2" id="KW-1185">Reference proteome</keyword>
<dbReference type="RefSeq" id="WP_284299708.1">
    <property type="nucleotide sequence ID" value="NZ_BSVA01000001.1"/>
</dbReference>